<comment type="caution">
    <text evidence="1">The sequence shown here is derived from an EMBL/GenBank/DDBJ whole genome shotgun (WGS) entry which is preliminary data.</text>
</comment>
<dbReference type="AlphaFoldDB" id="A0A9N9XUK6"/>
<proteinExistence type="predicted"/>
<dbReference type="EMBL" id="CABFNO020001240">
    <property type="protein sequence ID" value="CAG9970705.1"/>
    <property type="molecule type" value="Genomic_DNA"/>
</dbReference>
<dbReference type="Proteomes" id="UP000754883">
    <property type="component" value="Unassembled WGS sequence"/>
</dbReference>
<name>A0A9N9XUK6_9HYPO</name>
<reference evidence="2" key="1">
    <citation type="submission" date="2019-06" db="EMBL/GenBank/DDBJ databases">
        <authorList>
            <person name="Broberg M."/>
        </authorList>
    </citation>
    <scope>NUCLEOTIDE SEQUENCE [LARGE SCALE GENOMIC DNA]</scope>
</reference>
<keyword evidence="2" id="KW-1185">Reference proteome</keyword>
<reference evidence="1 2" key="2">
    <citation type="submission" date="2021-10" db="EMBL/GenBank/DDBJ databases">
        <authorList>
            <person name="Piombo E."/>
        </authorList>
    </citation>
    <scope>NUCLEOTIDE SEQUENCE [LARGE SCALE GENOMIC DNA]</scope>
</reference>
<sequence>MPQGTSMDGITEAQYIEFRAFCDAGGNVADLWKGNLRHANSQDVFSPRVTTIVETVRGIATNYPGEGIVIMSASLLLLDVVAEALARTASTNALFNFSVNEANGTQGVQDRTRIIRNFNDSTGTRVLLVTAGVGGGVL</sequence>
<accession>A0A9N9XUK6</accession>
<evidence type="ECO:0000313" key="1">
    <source>
        <dbReference type="EMBL" id="CAG9970705.1"/>
    </source>
</evidence>
<dbReference type="OrthoDB" id="5105430at2759"/>
<dbReference type="Gene3D" id="3.40.50.300">
    <property type="entry name" value="P-loop containing nucleotide triphosphate hydrolases"/>
    <property type="match status" value="1"/>
</dbReference>
<dbReference type="SUPFAM" id="SSF52540">
    <property type="entry name" value="P-loop containing nucleoside triphosphate hydrolases"/>
    <property type="match status" value="1"/>
</dbReference>
<organism evidence="1 2">
    <name type="scientific">Clonostachys byssicola</name>
    <dbReference type="NCBI Taxonomy" id="160290"/>
    <lineage>
        <taxon>Eukaryota</taxon>
        <taxon>Fungi</taxon>
        <taxon>Dikarya</taxon>
        <taxon>Ascomycota</taxon>
        <taxon>Pezizomycotina</taxon>
        <taxon>Sordariomycetes</taxon>
        <taxon>Hypocreomycetidae</taxon>
        <taxon>Hypocreales</taxon>
        <taxon>Bionectriaceae</taxon>
        <taxon>Clonostachys</taxon>
    </lineage>
</organism>
<evidence type="ECO:0000313" key="2">
    <source>
        <dbReference type="Proteomes" id="UP000754883"/>
    </source>
</evidence>
<gene>
    <name evidence="1" type="ORF">CBYS24578_00000081</name>
</gene>
<protein>
    <submittedName>
        <fullName evidence="1">Uncharacterized protein</fullName>
    </submittedName>
</protein>
<dbReference type="InterPro" id="IPR027417">
    <property type="entry name" value="P-loop_NTPase"/>
</dbReference>